<evidence type="ECO:0000313" key="3">
    <source>
        <dbReference type="Proteomes" id="UP000474676"/>
    </source>
</evidence>
<dbReference type="AlphaFoldDB" id="A0A6L5Y5F3"/>
<organism evidence="2 3">
    <name type="scientific">Hornefia butyriciproducens</name>
    <dbReference type="NCBI Taxonomy" id="2652293"/>
    <lineage>
        <taxon>Bacteria</taxon>
        <taxon>Bacillati</taxon>
        <taxon>Bacillota</taxon>
        <taxon>Clostridia</taxon>
        <taxon>Peptostreptococcales</taxon>
        <taxon>Anaerovoracaceae</taxon>
        <taxon>Hornefia</taxon>
    </lineage>
</organism>
<evidence type="ECO:0000256" key="1">
    <source>
        <dbReference type="SAM" id="MobiDB-lite"/>
    </source>
</evidence>
<keyword evidence="3" id="KW-1185">Reference proteome</keyword>
<gene>
    <name evidence="2" type="ORF">FYJ64_06115</name>
</gene>
<feature type="region of interest" description="Disordered" evidence="1">
    <location>
        <begin position="46"/>
        <end position="72"/>
    </location>
</feature>
<reference evidence="2 3" key="1">
    <citation type="submission" date="2019-08" db="EMBL/GenBank/DDBJ databases">
        <title>In-depth cultivation of the pig gut microbiome towards novel bacterial diversity and tailored functional studies.</title>
        <authorList>
            <person name="Wylensek D."/>
            <person name="Hitch T.C.A."/>
            <person name="Clavel T."/>
        </authorList>
    </citation>
    <scope>NUCLEOTIDE SEQUENCE [LARGE SCALE GENOMIC DNA]</scope>
    <source>
        <strain evidence="2 3">WCA-MUC-591-APC-3H</strain>
    </source>
</reference>
<comment type="caution">
    <text evidence="2">The sequence shown here is derived from an EMBL/GenBank/DDBJ whole genome shotgun (WGS) entry which is preliminary data.</text>
</comment>
<dbReference type="Proteomes" id="UP000474676">
    <property type="component" value="Unassembled WGS sequence"/>
</dbReference>
<accession>A0A6L5Y5F3</accession>
<evidence type="ECO:0000313" key="2">
    <source>
        <dbReference type="EMBL" id="MST51889.1"/>
    </source>
</evidence>
<name>A0A6L5Y5F3_9FIRM</name>
<proteinExistence type="predicted"/>
<sequence length="72" mass="8006">MIRAWLNCRKHTDYFDYTYSGFYKNAFSYEERRAIATTTVVNESVGNADGAKTSTGVGPNSLKKVGKSSTDQ</sequence>
<dbReference type="EMBL" id="VUMZ01000004">
    <property type="protein sequence ID" value="MST51889.1"/>
    <property type="molecule type" value="Genomic_DNA"/>
</dbReference>
<protein>
    <submittedName>
        <fullName evidence="2">Uncharacterized protein</fullName>
    </submittedName>
</protein>